<evidence type="ECO:0000313" key="3">
    <source>
        <dbReference type="EMBL" id="USS46135.1"/>
    </source>
</evidence>
<evidence type="ECO:0000313" key="4">
    <source>
        <dbReference type="Proteomes" id="UP000594892"/>
    </source>
</evidence>
<feature type="compositionally biased region" description="Basic and acidic residues" evidence="1">
    <location>
        <begin position="7"/>
        <end position="18"/>
    </location>
</feature>
<dbReference type="AlphaFoldDB" id="A0AAQ0BRR4"/>
<reference evidence="3" key="2">
    <citation type="submission" date="2022-06" db="EMBL/GenBank/DDBJ databases">
        <title>Draft genome sequence of Burkholderia glumae strain GR20004 isolated from rice panicle showing bacterial panicle blight.</title>
        <authorList>
            <person name="Choi S.Y."/>
            <person name="Lee Y.H."/>
        </authorList>
    </citation>
    <scope>NUCLEOTIDE SEQUENCE</scope>
    <source>
        <strain evidence="3">GR20004</strain>
    </source>
</reference>
<dbReference type="Proteomes" id="UP000594892">
    <property type="component" value="Chromosome 2"/>
</dbReference>
<dbReference type="GeneID" id="45699057"/>
<sequence length="69" mass="8005">MIAQRKPNNDKGFKDFHPDFAGFPGRRPHFRRVLTKLVKRAVTPLRNDVGFCQRPGRVGMRPPQPAFFE</sequence>
<protein>
    <submittedName>
        <fullName evidence="2">Uncharacterized protein</fullName>
    </submittedName>
</protein>
<proteinExistence type="predicted"/>
<keyword evidence="5" id="KW-1185">Reference proteome</keyword>
<dbReference type="EMBL" id="CP099587">
    <property type="protein sequence ID" value="USS46135.1"/>
    <property type="molecule type" value="Genomic_DNA"/>
</dbReference>
<dbReference type="EMBL" id="CP065601">
    <property type="protein sequence ID" value="QPQ91974.1"/>
    <property type="molecule type" value="Genomic_DNA"/>
</dbReference>
<reference evidence="2 4" key="1">
    <citation type="submission" date="2020-12" db="EMBL/GenBank/DDBJ databases">
        <title>FDA dAtabase for Regulatory Grade micrObial Sequences (FDA-ARGOS): Supporting development and validation of Infectious Disease Dx tests.</title>
        <authorList>
            <person name="Minogue T."/>
            <person name="Wolcott M."/>
            <person name="Wasieloski L."/>
            <person name="Aguilar W."/>
            <person name="Moore D."/>
            <person name="Jaissle J."/>
            <person name="Tallon L."/>
            <person name="Sadzewicz L."/>
            <person name="Zhao X."/>
            <person name="Boylan J."/>
            <person name="Ott S."/>
            <person name="Bowen H."/>
            <person name="Vavikolanu K."/>
            <person name="Mehta A."/>
            <person name="Aluvathingal J."/>
            <person name="Nadendla S."/>
            <person name="Yan Y."/>
            <person name="Sichtig H."/>
        </authorList>
    </citation>
    <scope>NUCLEOTIDE SEQUENCE [LARGE SCALE GENOMIC DNA]</scope>
    <source>
        <strain evidence="2 4">FDAARGOS_949</strain>
    </source>
</reference>
<gene>
    <name evidence="2" type="ORF">I6H06_22995</name>
    <name evidence="3" type="ORF">NFI99_14435</name>
</gene>
<name>A0AAQ0BRR4_BURGL</name>
<evidence type="ECO:0000313" key="5">
    <source>
        <dbReference type="Proteomes" id="UP001056386"/>
    </source>
</evidence>
<evidence type="ECO:0000256" key="1">
    <source>
        <dbReference type="SAM" id="MobiDB-lite"/>
    </source>
</evidence>
<dbReference type="RefSeq" id="WP_127913922.1">
    <property type="nucleotide sequence ID" value="NZ_CP021074.1"/>
</dbReference>
<evidence type="ECO:0000313" key="2">
    <source>
        <dbReference type="EMBL" id="QPQ91974.1"/>
    </source>
</evidence>
<feature type="region of interest" description="Disordered" evidence="1">
    <location>
        <begin position="1"/>
        <end position="20"/>
    </location>
</feature>
<dbReference type="Proteomes" id="UP001056386">
    <property type="component" value="Chromosome 1"/>
</dbReference>
<accession>A0AAQ0BRR4</accession>
<organism evidence="2 4">
    <name type="scientific">Burkholderia glumae</name>
    <name type="common">Pseudomonas glumae</name>
    <dbReference type="NCBI Taxonomy" id="337"/>
    <lineage>
        <taxon>Bacteria</taxon>
        <taxon>Pseudomonadati</taxon>
        <taxon>Pseudomonadota</taxon>
        <taxon>Betaproteobacteria</taxon>
        <taxon>Burkholderiales</taxon>
        <taxon>Burkholderiaceae</taxon>
        <taxon>Burkholderia</taxon>
    </lineage>
</organism>